<dbReference type="PROSITE" id="PS50043">
    <property type="entry name" value="HTH_LUXR_2"/>
    <property type="match status" value="1"/>
</dbReference>
<reference evidence="5 6" key="1">
    <citation type="submission" date="2013-02" db="EMBL/GenBank/DDBJ databases">
        <title>Whole genome shotgun sequence of Gordonia paraffinivorans NBRC 108238.</title>
        <authorList>
            <person name="Isaki-Nakamura S."/>
            <person name="Hosoyama A."/>
            <person name="Tsuchikane K."/>
            <person name="Ando Y."/>
            <person name="Baba S."/>
            <person name="Ohji S."/>
            <person name="Hamada M."/>
            <person name="Tamura T."/>
            <person name="Yamazoe A."/>
            <person name="Yamazaki S."/>
            <person name="Fujita N."/>
        </authorList>
    </citation>
    <scope>NUCLEOTIDE SEQUENCE [LARGE SCALE GENOMIC DNA]</scope>
    <source>
        <strain evidence="5 6">NBRC 108238</strain>
    </source>
</reference>
<feature type="domain" description="HTH luxR-type" evidence="4">
    <location>
        <begin position="1"/>
        <end position="62"/>
    </location>
</feature>
<keyword evidence="6" id="KW-1185">Reference proteome</keyword>
<dbReference type="RefSeq" id="WP_006900885.1">
    <property type="nucleotide sequence ID" value="NZ_BAOQ01000024.1"/>
</dbReference>
<dbReference type="SUPFAM" id="SSF46894">
    <property type="entry name" value="C-terminal effector domain of the bipartite response regulators"/>
    <property type="match status" value="1"/>
</dbReference>
<evidence type="ECO:0000256" key="3">
    <source>
        <dbReference type="ARBA" id="ARBA00023163"/>
    </source>
</evidence>
<dbReference type="InterPro" id="IPR000792">
    <property type="entry name" value="Tscrpt_reg_LuxR_C"/>
</dbReference>
<dbReference type="CDD" id="cd06170">
    <property type="entry name" value="LuxR_C_like"/>
    <property type="match status" value="1"/>
</dbReference>
<name>A0ABQ0IM78_9ACTN</name>
<evidence type="ECO:0000256" key="2">
    <source>
        <dbReference type="ARBA" id="ARBA00023125"/>
    </source>
</evidence>
<evidence type="ECO:0000259" key="4">
    <source>
        <dbReference type="PROSITE" id="PS50043"/>
    </source>
</evidence>
<proteinExistence type="predicted"/>
<dbReference type="Proteomes" id="UP000035021">
    <property type="component" value="Unassembled WGS sequence"/>
</dbReference>
<organism evidence="5 6">
    <name type="scientific">Gordonia paraffinivorans NBRC 108238</name>
    <dbReference type="NCBI Taxonomy" id="1223543"/>
    <lineage>
        <taxon>Bacteria</taxon>
        <taxon>Bacillati</taxon>
        <taxon>Actinomycetota</taxon>
        <taxon>Actinomycetes</taxon>
        <taxon>Mycobacteriales</taxon>
        <taxon>Gordoniaceae</taxon>
        <taxon>Gordonia</taxon>
    </lineage>
</organism>
<sequence length="68" mass="7530">MPSLSAREYEVLEQLSSGLTNQAIAAQLCVSIHTVRTHVRQILKKMNVGHRAAAVAAFNAMSREHRDD</sequence>
<evidence type="ECO:0000256" key="1">
    <source>
        <dbReference type="ARBA" id="ARBA00023015"/>
    </source>
</evidence>
<accession>A0ABQ0IM78</accession>
<dbReference type="InterPro" id="IPR016032">
    <property type="entry name" value="Sig_transdc_resp-reg_C-effctor"/>
</dbReference>
<keyword evidence="3" id="KW-0804">Transcription</keyword>
<dbReference type="Pfam" id="PF00196">
    <property type="entry name" value="GerE"/>
    <property type="match status" value="1"/>
</dbReference>
<dbReference type="InterPro" id="IPR036388">
    <property type="entry name" value="WH-like_DNA-bd_sf"/>
</dbReference>
<dbReference type="PANTHER" id="PTHR44688">
    <property type="entry name" value="DNA-BINDING TRANSCRIPTIONAL ACTIVATOR DEVR_DOSR"/>
    <property type="match status" value="1"/>
</dbReference>
<dbReference type="Gene3D" id="1.10.10.10">
    <property type="entry name" value="Winged helix-like DNA-binding domain superfamily/Winged helix DNA-binding domain"/>
    <property type="match status" value="1"/>
</dbReference>
<gene>
    <name evidence="5" type="ORF">GP2_024_00840</name>
</gene>
<keyword evidence="1" id="KW-0805">Transcription regulation</keyword>
<dbReference type="EMBL" id="BAOQ01000024">
    <property type="protein sequence ID" value="GAC84657.1"/>
    <property type="molecule type" value="Genomic_DNA"/>
</dbReference>
<dbReference type="PRINTS" id="PR00038">
    <property type="entry name" value="HTHLUXR"/>
</dbReference>
<keyword evidence="2" id="KW-0238">DNA-binding</keyword>
<evidence type="ECO:0000313" key="6">
    <source>
        <dbReference type="Proteomes" id="UP000035021"/>
    </source>
</evidence>
<dbReference type="PANTHER" id="PTHR44688:SF16">
    <property type="entry name" value="DNA-BINDING TRANSCRIPTIONAL ACTIVATOR DEVR_DOSR"/>
    <property type="match status" value="1"/>
</dbReference>
<protein>
    <recommendedName>
        <fullName evidence="4">HTH luxR-type domain-containing protein</fullName>
    </recommendedName>
</protein>
<evidence type="ECO:0000313" key="5">
    <source>
        <dbReference type="EMBL" id="GAC84657.1"/>
    </source>
</evidence>
<dbReference type="SMART" id="SM00421">
    <property type="entry name" value="HTH_LUXR"/>
    <property type="match status" value="1"/>
</dbReference>
<comment type="caution">
    <text evidence="5">The sequence shown here is derived from an EMBL/GenBank/DDBJ whole genome shotgun (WGS) entry which is preliminary data.</text>
</comment>